<protein>
    <recommendedName>
        <fullName evidence="4">ABC transporter permease</fullName>
    </recommendedName>
</protein>
<reference evidence="2 3" key="1">
    <citation type="submission" date="2018-08" db="EMBL/GenBank/DDBJ databases">
        <title>A genome reference for cultivated species of the human gut microbiota.</title>
        <authorList>
            <person name="Zou Y."/>
            <person name="Xue W."/>
            <person name="Luo G."/>
        </authorList>
    </citation>
    <scope>NUCLEOTIDE SEQUENCE [LARGE SCALE GENOMIC DNA]</scope>
    <source>
        <strain evidence="2 3">AF37-2AT</strain>
    </source>
</reference>
<evidence type="ECO:0000313" key="3">
    <source>
        <dbReference type="Proteomes" id="UP000261080"/>
    </source>
</evidence>
<feature type="transmembrane region" description="Helical" evidence="1">
    <location>
        <begin position="176"/>
        <end position="196"/>
    </location>
</feature>
<dbReference type="Pfam" id="PF06182">
    <property type="entry name" value="ABC2_membrane_6"/>
    <property type="match status" value="1"/>
</dbReference>
<proteinExistence type="predicted"/>
<feature type="transmembrane region" description="Helical" evidence="1">
    <location>
        <begin position="111"/>
        <end position="130"/>
    </location>
</feature>
<sequence>MKKLCYLIKITFQTKFAYIKAFWFNIFGTAVSILIYYFLWKYVFQSRNELHGFTAAQITTYVILSRLLSSQFSGGINREFAEWVQRGDIVVELLRPVPLVFTLFGKRVGEFLFFFLFKGIPVTILASLILGGIGPDSAANLILFFTSVLISIGLMFWIEIMVGLVSFFTLSSYGLGYTKTALMSILSGGIVPLFLFPEGVARVLDYMPFAGMVSVPVQIYLGKYTATEAFSFLGLQIVWVILLGTGAMTFYRFAMKKVVVQGG</sequence>
<gene>
    <name evidence="2" type="ORF">DW016_07165</name>
</gene>
<keyword evidence="1" id="KW-0812">Transmembrane</keyword>
<evidence type="ECO:0000256" key="1">
    <source>
        <dbReference type="SAM" id="Phobius"/>
    </source>
</evidence>
<keyword evidence="1" id="KW-1133">Transmembrane helix</keyword>
<dbReference type="Proteomes" id="UP000261080">
    <property type="component" value="Unassembled WGS sequence"/>
</dbReference>
<dbReference type="OrthoDB" id="8582979at2"/>
<keyword evidence="1" id="KW-0472">Membrane</keyword>
<dbReference type="RefSeq" id="WP_117493462.1">
    <property type="nucleotide sequence ID" value="NZ_CALBAT010000017.1"/>
</dbReference>
<dbReference type="EMBL" id="QVLX01000003">
    <property type="protein sequence ID" value="RGE87882.1"/>
    <property type="molecule type" value="Genomic_DNA"/>
</dbReference>
<name>A0A3E3K3D9_9FIRM</name>
<feature type="transmembrane region" description="Helical" evidence="1">
    <location>
        <begin position="233"/>
        <end position="254"/>
    </location>
</feature>
<organism evidence="2 3">
    <name type="scientific">Sellimonas intestinalis</name>
    <dbReference type="NCBI Taxonomy" id="1653434"/>
    <lineage>
        <taxon>Bacteria</taxon>
        <taxon>Bacillati</taxon>
        <taxon>Bacillota</taxon>
        <taxon>Clostridia</taxon>
        <taxon>Lachnospirales</taxon>
        <taxon>Lachnospiraceae</taxon>
        <taxon>Sellimonas</taxon>
    </lineage>
</organism>
<dbReference type="InterPro" id="IPR010390">
    <property type="entry name" value="ABC-2_transporter-like"/>
</dbReference>
<dbReference type="PANTHER" id="PTHR36832">
    <property type="entry name" value="SLR1174 PROTEIN-RELATED"/>
    <property type="match status" value="1"/>
</dbReference>
<feature type="transmembrane region" description="Helical" evidence="1">
    <location>
        <begin position="21"/>
        <end position="40"/>
    </location>
</feature>
<comment type="caution">
    <text evidence="2">The sequence shown here is derived from an EMBL/GenBank/DDBJ whole genome shotgun (WGS) entry which is preliminary data.</text>
</comment>
<feature type="transmembrane region" description="Helical" evidence="1">
    <location>
        <begin position="142"/>
        <end position="170"/>
    </location>
</feature>
<accession>A0A3E3K3D9</accession>
<evidence type="ECO:0008006" key="4">
    <source>
        <dbReference type="Google" id="ProtNLM"/>
    </source>
</evidence>
<dbReference type="PANTHER" id="PTHR36832:SF1">
    <property type="entry name" value="SLR1174 PROTEIN"/>
    <property type="match status" value="1"/>
</dbReference>
<evidence type="ECO:0000313" key="2">
    <source>
        <dbReference type="EMBL" id="RGE87882.1"/>
    </source>
</evidence>
<dbReference type="AlphaFoldDB" id="A0A3E3K3D9"/>
<keyword evidence="3" id="KW-1185">Reference proteome</keyword>